<organism evidence="2 3">
    <name type="scientific">Peribacillus asahii</name>
    <dbReference type="NCBI Taxonomy" id="228899"/>
    <lineage>
        <taxon>Bacteria</taxon>
        <taxon>Bacillati</taxon>
        <taxon>Bacillota</taxon>
        <taxon>Bacilli</taxon>
        <taxon>Bacillales</taxon>
        <taxon>Bacillaceae</taxon>
        <taxon>Peribacillus</taxon>
    </lineage>
</organism>
<dbReference type="InterPro" id="IPR019673">
    <property type="entry name" value="Spore_germination_GerPC"/>
</dbReference>
<dbReference type="AlphaFoldDB" id="A0A398BF20"/>
<feature type="coiled-coil region" evidence="1">
    <location>
        <begin position="9"/>
        <end position="43"/>
    </location>
</feature>
<sequence length="204" mass="23661">MNNDLYTYSKQMQCYLEAQEKRIQQLEQEIKRLTEEVSVLKERPPVHIDRIEYKFDQLKVESLDGTLNIGLNPSDLNNIDEFAVNHQPVSPTSFPFPNREQIVKKMTAELMSNLDGMIQETEAQAGITLDASYHDFIKHDVERQLEQRIHMYFDQAPPTERSPHQFEQLKEKVFEQVKSDIQVALMNFITHSKGQTGGNHTNGV</sequence>
<keyword evidence="3" id="KW-1185">Reference proteome</keyword>
<gene>
    <name evidence="2" type="ORF">D1953_10510</name>
</gene>
<proteinExistence type="predicted"/>
<keyword evidence="1" id="KW-0175">Coiled coil</keyword>
<dbReference type="RefSeq" id="WP_119117133.1">
    <property type="nucleotide sequence ID" value="NZ_QWVS01000016.1"/>
</dbReference>
<reference evidence="2 3" key="1">
    <citation type="submission" date="2018-08" db="EMBL/GenBank/DDBJ databases">
        <title>Bacillus jemisoniae sp. nov., Bacillus chryseoplanitiae sp. nov., Bacillus resnikiae sp. nov., and Bacillus frankliniae sp. nov., isolated from Viking spacecraft and associated surfaces.</title>
        <authorList>
            <person name="Seuylemezian A."/>
            <person name="Vaishampayan P."/>
        </authorList>
    </citation>
    <scope>NUCLEOTIDE SEQUENCE [LARGE SCALE GENOMIC DNA]</scope>
    <source>
        <strain evidence="2 3">MA001</strain>
    </source>
</reference>
<protein>
    <submittedName>
        <fullName evidence="2">Spore gernimation protein</fullName>
    </submittedName>
</protein>
<dbReference type="Proteomes" id="UP000266016">
    <property type="component" value="Unassembled WGS sequence"/>
</dbReference>
<comment type="caution">
    <text evidence="2">The sequence shown here is derived from an EMBL/GenBank/DDBJ whole genome shotgun (WGS) entry which is preliminary data.</text>
</comment>
<evidence type="ECO:0000256" key="1">
    <source>
        <dbReference type="SAM" id="Coils"/>
    </source>
</evidence>
<accession>A0A398BF20</accession>
<evidence type="ECO:0000313" key="3">
    <source>
        <dbReference type="Proteomes" id="UP000266016"/>
    </source>
</evidence>
<evidence type="ECO:0000313" key="2">
    <source>
        <dbReference type="EMBL" id="RID86196.1"/>
    </source>
</evidence>
<dbReference type="EMBL" id="QWVS01000016">
    <property type="protein sequence ID" value="RID86196.1"/>
    <property type="molecule type" value="Genomic_DNA"/>
</dbReference>
<name>A0A398BF20_9BACI</name>
<dbReference type="Pfam" id="PF10737">
    <property type="entry name" value="GerPC"/>
    <property type="match status" value="1"/>
</dbReference>